<dbReference type="GO" id="GO:0005886">
    <property type="term" value="C:plasma membrane"/>
    <property type="evidence" value="ECO:0007669"/>
    <property type="project" value="UniProtKB-SubCell"/>
</dbReference>
<keyword evidence="5 7" id="KW-1133">Transmembrane helix</keyword>
<dbReference type="Pfam" id="PF09335">
    <property type="entry name" value="VTT_dom"/>
    <property type="match status" value="1"/>
</dbReference>
<comment type="subcellular location">
    <subcellularLocation>
        <location evidence="1 7">Cell membrane</location>
        <topology evidence="1 7">Multi-pass membrane protein</topology>
    </subcellularLocation>
</comment>
<keyword evidence="4 7" id="KW-0812">Transmembrane</keyword>
<sequence>MALIDFILHIDAHMVTLVHQYGVGIYPILFGIVFIETGVVIFPFLPGDSFLFAAGALTALGGNVLHLPYVIGICVIAAILGDMMNYWIGHTLGVKALYHSPISRFIKEDKVREAENFFNERGKWTIFLGRFMPFVRTFIPFIAGSSKMNWRLFSSFNVFGAIVWGTVVSLAGYFLGNIPIVSEHFSLIMLMIVFISLVPIMIPYIKQKMRA</sequence>
<protein>
    <recommendedName>
        <fullName evidence="8">VTT domain-containing protein</fullName>
    </recommendedName>
</protein>
<keyword evidence="6 7" id="KW-0472">Membrane</keyword>
<dbReference type="PANTHER" id="PTHR30353">
    <property type="entry name" value="INNER MEMBRANE PROTEIN DEDA-RELATED"/>
    <property type="match status" value="1"/>
</dbReference>
<organism evidence="9 10">
    <name type="scientific">Enterococcus devriesei</name>
    <dbReference type="NCBI Taxonomy" id="319970"/>
    <lineage>
        <taxon>Bacteria</taxon>
        <taxon>Bacillati</taxon>
        <taxon>Bacillota</taxon>
        <taxon>Bacilli</taxon>
        <taxon>Lactobacillales</taxon>
        <taxon>Enterococcaceae</taxon>
        <taxon>Enterococcus</taxon>
    </lineage>
</organism>
<feature type="transmembrane region" description="Helical" evidence="7">
    <location>
        <begin position="24"/>
        <end position="45"/>
    </location>
</feature>
<evidence type="ECO:0000313" key="9">
    <source>
        <dbReference type="EMBL" id="OJG34352.1"/>
    </source>
</evidence>
<evidence type="ECO:0000313" key="10">
    <source>
        <dbReference type="Proteomes" id="UP000183700"/>
    </source>
</evidence>
<evidence type="ECO:0000256" key="1">
    <source>
        <dbReference type="ARBA" id="ARBA00004651"/>
    </source>
</evidence>
<reference evidence="9 10" key="1">
    <citation type="submission" date="2014-12" db="EMBL/GenBank/DDBJ databases">
        <title>Draft genome sequences of 29 type strains of Enterococci.</title>
        <authorList>
            <person name="Zhong Z."/>
            <person name="Sun Z."/>
            <person name="Liu W."/>
            <person name="Zhang W."/>
            <person name="Zhang H."/>
        </authorList>
    </citation>
    <scope>NUCLEOTIDE SEQUENCE [LARGE SCALE GENOMIC DNA]</scope>
    <source>
        <strain evidence="9 10">DSM 22802</strain>
    </source>
</reference>
<keyword evidence="3 7" id="KW-1003">Cell membrane</keyword>
<comment type="caution">
    <text evidence="9">The sequence shown here is derived from an EMBL/GenBank/DDBJ whole genome shotgun (WGS) entry which is preliminary data.</text>
</comment>
<dbReference type="STRING" id="319970.RV00_GL000884"/>
<dbReference type="AlphaFoldDB" id="A0A1L8SR81"/>
<keyword evidence="10" id="KW-1185">Reference proteome</keyword>
<gene>
    <name evidence="9" type="ORF">RV00_GL000884</name>
</gene>
<dbReference type="OrthoDB" id="9813426at2"/>
<comment type="similarity">
    <text evidence="2 7">Belongs to the DedA family.</text>
</comment>
<proteinExistence type="inferred from homology"/>
<feature type="transmembrane region" description="Helical" evidence="7">
    <location>
        <begin position="57"/>
        <end position="80"/>
    </location>
</feature>
<feature type="transmembrane region" description="Helical" evidence="7">
    <location>
        <begin position="187"/>
        <end position="205"/>
    </location>
</feature>
<accession>A0A1L8SR81</accession>
<feature type="domain" description="VTT" evidence="8">
    <location>
        <begin position="46"/>
        <end position="173"/>
    </location>
</feature>
<dbReference type="InterPro" id="IPR032818">
    <property type="entry name" value="DedA-like"/>
</dbReference>
<dbReference type="InterPro" id="IPR032816">
    <property type="entry name" value="VTT_dom"/>
</dbReference>
<dbReference type="PANTHER" id="PTHR30353:SF0">
    <property type="entry name" value="TRANSMEMBRANE PROTEIN"/>
    <property type="match status" value="1"/>
</dbReference>
<name>A0A1L8SR81_9ENTE</name>
<evidence type="ECO:0000256" key="4">
    <source>
        <dbReference type="ARBA" id="ARBA00022692"/>
    </source>
</evidence>
<dbReference type="RefSeq" id="WP_071863227.1">
    <property type="nucleotide sequence ID" value="NZ_JBHLVS010000027.1"/>
</dbReference>
<dbReference type="Proteomes" id="UP000183700">
    <property type="component" value="Unassembled WGS sequence"/>
</dbReference>
<dbReference type="EMBL" id="JXKM01000014">
    <property type="protein sequence ID" value="OJG34352.1"/>
    <property type="molecule type" value="Genomic_DNA"/>
</dbReference>
<evidence type="ECO:0000256" key="2">
    <source>
        <dbReference type="ARBA" id="ARBA00010792"/>
    </source>
</evidence>
<evidence type="ECO:0000256" key="6">
    <source>
        <dbReference type="ARBA" id="ARBA00023136"/>
    </source>
</evidence>
<feature type="transmembrane region" description="Helical" evidence="7">
    <location>
        <begin position="156"/>
        <end position="175"/>
    </location>
</feature>
<evidence type="ECO:0000256" key="7">
    <source>
        <dbReference type="RuleBase" id="RU367016"/>
    </source>
</evidence>
<evidence type="ECO:0000259" key="8">
    <source>
        <dbReference type="Pfam" id="PF09335"/>
    </source>
</evidence>
<evidence type="ECO:0000256" key="3">
    <source>
        <dbReference type="ARBA" id="ARBA00022475"/>
    </source>
</evidence>
<evidence type="ECO:0000256" key="5">
    <source>
        <dbReference type="ARBA" id="ARBA00022989"/>
    </source>
</evidence>